<dbReference type="Proteomes" id="UP000021108">
    <property type="component" value="Unassembled WGS sequence"/>
</dbReference>
<organism evidence="1 2">
    <name type="scientific">Acinetobacter baumannii 625974</name>
    <dbReference type="NCBI Taxonomy" id="1310607"/>
    <lineage>
        <taxon>Bacteria</taxon>
        <taxon>Pseudomonadati</taxon>
        <taxon>Pseudomonadota</taxon>
        <taxon>Gammaproteobacteria</taxon>
        <taxon>Moraxellales</taxon>
        <taxon>Moraxellaceae</taxon>
        <taxon>Acinetobacter</taxon>
        <taxon>Acinetobacter calcoaceticus/baumannii complex</taxon>
    </lineage>
</organism>
<sequence length="236" mass="26392">MVIESFSESILKIKDKLNSKELALLRGSLSMAIQEICPNGVLPKNNEELSLFKEYAYLISRIQNHNKISETGVNYFGRPSFMTDKLLNQLINEAKNEVRPRAIKQIGHYLGLGGTIADRIALSNELNELVTTYTTQSTPTGIASYLFYEKVGDGLAAHVDTTSFSINVNINLWHEAVGNKNSFLYVFDINGEKMRKYYFKPGEIMITYGDSIVHGRSQLSVNESIGILTIGFTPRG</sequence>
<reference evidence="1 2" key="1">
    <citation type="submission" date="2014-02" db="EMBL/GenBank/DDBJ databases">
        <title>Comparative genomics and transcriptomics to identify genetic mechanisms underlying the emergence of carbapenem resistant Acinetobacter baumannii (CRAb).</title>
        <authorList>
            <person name="Harris A.D."/>
            <person name="Johnson K.J."/>
            <person name="George J."/>
            <person name="Shefchek K."/>
            <person name="Daugherty S.C."/>
            <person name="Parankush S."/>
            <person name="Sadzewicz L."/>
            <person name="Tallon L."/>
            <person name="Sengamalay N."/>
            <person name="Hazen T.H."/>
            <person name="Rasko D.A."/>
        </authorList>
    </citation>
    <scope>NUCLEOTIDE SEQUENCE [LARGE SCALE GENOMIC DNA]</scope>
    <source>
        <strain evidence="1 2">625974</strain>
    </source>
</reference>
<evidence type="ECO:0008006" key="3">
    <source>
        <dbReference type="Google" id="ProtNLM"/>
    </source>
</evidence>
<accession>A0A009PQL8</accession>
<protein>
    <recommendedName>
        <fullName evidence="3">2OG-Fe(II) oxygenase superfamily protein</fullName>
    </recommendedName>
</protein>
<name>A0A009PQL8_ACIBA</name>
<dbReference type="AlphaFoldDB" id="A0A009PQL8"/>
<dbReference type="RefSeq" id="WP_005066662.1">
    <property type="nucleotide sequence ID" value="NZ_JEXD01000093.1"/>
</dbReference>
<evidence type="ECO:0000313" key="1">
    <source>
        <dbReference type="EMBL" id="EXC03794.1"/>
    </source>
</evidence>
<comment type="caution">
    <text evidence="1">The sequence shown here is derived from an EMBL/GenBank/DDBJ whole genome shotgun (WGS) entry which is preliminary data.</text>
</comment>
<gene>
    <name evidence="1" type="ORF">J506_4062</name>
</gene>
<proteinExistence type="predicted"/>
<evidence type="ECO:0000313" key="2">
    <source>
        <dbReference type="Proteomes" id="UP000021108"/>
    </source>
</evidence>
<dbReference type="EMBL" id="JEXD01000093">
    <property type="protein sequence ID" value="EXC03794.1"/>
    <property type="molecule type" value="Genomic_DNA"/>
</dbReference>
<dbReference type="PATRIC" id="fig|1310607.3.peg.3910"/>